<comment type="subcellular location">
    <subcellularLocation>
        <location evidence="1">Secreted</location>
    </subcellularLocation>
</comment>
<dbReference type="SUPFAM" id="SSF63829">
    <property type="entry name" value="Calcium-dependent phosphotriesterase"/>
    <property type="match status" value="1"/>
</dbReference>
<feature type="compositionally biased region" description="Basic and acidic residues" evidence="5">
    <location>
        <begin position="38"/>
        <end position="101"/>
    </location>
</feature>
<feature type="domain" description="Teneurin-like YD-shell" evidence="9">
    <location>
        <begin position="1612"/>
        <end position="1745"/>
    </location>
</feature>
<evidence type="ECO:0000256" key="6">
    <source>
        <dbReference type="SAM" id="SignalP"/>
    </source>
</evidence>
<feature type="domain" description="Teneurin-like YD-shell" evidence="9">
    <location>
        <begin position="841"/>
        <end position="997"/>
    </location>
</feature>
<dbReference type="Pfam" id="PF24517">
    <property type="entry name" value="CBM96"/>
    <property type="match status" value="1"/>
</dbReference>
<dbReference type="Pfam" id="PF05593">
    <property type="entry name" value="RHS_repeat"/>
    <property type="match status" value="8"/>
</dbReference>
<dbReference type="RefSeq" id="WP_256132978.1">
    <property type="nucleotide sequence ID" value="NZ_JANFXK010000016.1"/>
</dbReference>
<evidence type="ECO:0000259" key="7">
    <source>
        <dbReference type="Pfam" id="PF20148"/>
    </source>
</evidence>
<feature type="region of interest" description="Disordered" evidence="5">
    <location>
        <begin position="2422"/>
        <end position="2464"/>
    </location>
</feature>
<dbReference type="InterPro" id="IPR045351">
    <property type="entry name" value="DUF6531"/>
</dbReference>
<dbReference type="Gene3D" id="3.10.350.10">
    <property type="entry name" value="LysM domain"/>
    <property type="match status" value="1"/>
</dbReference>
<evidence type="ECO:0000256" key="4">
    <source>
        <dbReference type="ARBA" id="ARBA00022737"/>
    </source>
</evidence>
<feature type="region of interest" description="Disordered" evidence="5">
    <location>
        <begin position="37"/>
        <end position="103"/>
    </location>
</feature>
<feature type="domain" description="Teneurin-like YD-shell" evidence="9">
    <location>
        <begin position="2140"/>
        <end position="2214"/>
    </location>
</feature>
<dbReference type="InterPro" id="IPR056823">
    <property type="entry name" value="TEN-like_YD-shell"/>
</dbReference>
<feature type="chain" id="PRO_5045799012" evidence="6">
    <location>
        <begin position="35"/>
        <end position="3118"/>
    </location>
</feature>
<dbReference type="InterPro" id="IPR022385">
    <property type="entry name" value="Rhs_assc_core"/>
</dbReference>
<dbReference type="NCBIfam" id="TIGR01643">
    <property type="entry name" value="YD_repeat_2x"/>
    <property type="match status" value="29"/>
</dbReference>
<comment type="caution">
    <text evidence="10">The sequence shown here is derived from an EMBL/GenBank/DDBJ whole genome shotgun (WGS) entry which is preliminary data.</text>
</comment>
<dbReference type="EMBL" id="JANFXK010000016">
    <property type="protein sequence ID" value="MCQ4637796.1"/>
    <property type="molecule type" value="Genomic_DNA"/>
</dbReference>
<dbReference type="Gene3D" id="2.60.120.970">
    <property type="match status" value="1"/>
</dbReference>
<gene>
    <name evidence="10" type="ORF">NE619_13760</name>
</gene>
<accession>A0ABT1RSF3</accession>
<organism evidence="10 11">
    <name type="scientific">Anaerovorax odorimutans</name>
    <dbReference type="NCBI Taxonomy" id="109327"/>
    <lineage>
        <taxon>Bacteria</taxon>
        <taxon>Bacillati</taxon>
        <taxon>Bacillota</taxon>
        <taxon>Clostridia</taxon>
        <taxon>Peptostreptococcales</taxon>
        <taxon>Anaerovoracaceae</taxon>
        <taxon>Anaerovorax</taxon>
    </lineage>
</organism>
<dbReference type="Gene3D" id="2.180.10.10">
    <property type="entry name" value="RHS repeat-associated core"/>
    <property type="match status" value="7"/>
</dbReference>
<evidence type="ECO:0000256" key="5">
    <source>
        <dbReference type="SAM" id="MobiDB-lite"/>
    </source>
</evidence>
<dbReference type="PANTHER" id="PTHR32305:SF15">
    <property type="entry name" value="PROTEIN RHSA-RELATED"/>
    <property type="match status" value="1"/>
</dbReference>
<dbReference type="InterPro" id="IPR031325">
    <property type="entry name" value="RHS_repeat"/>
</dbReference>
<dbReference type="NCBIfam" id="TIGR03696">
    <property type="entry name" value="Rhs_assc_core"/>
    <property type="match status" value="1"/>
</dbReference>
<evidence type="ECO:0000259" key="9">
    <source>
        <dbReference type="Pfam" id="PF25023"/>
    </source>
</evidence>
<feature type="compositionally biased region" description="Polar residues" evidence="5">
    <location>
        <begin position="2447"/>
        <end position="2464"/>
    </location>
</feature>
<reference evidence="10 11" key="1">
    <citation type="submission" date="2022-06" db="EMBL/GenBank/DDBJ databases">
        <title>Isolation of gut microbiota from human fecal samples.</title>
        <authorList>
            <person name="Pamer E.G."/>
            <person name="Barat B."/>
            <person name="Waligurski E."/>
            <person name="Medina S."/>
            <person name="Paddock L."/>
            <person name="Mostad J."/>
        </authorList>
    </citation>
    <scope>NUCLEOTIDE SEQUENCE [LARGE SCALE GENOMIC DNA]</scope>
    <source>
        <strain evidence="10 11">SL.3.17</strain>
    </source>
</reference>
<evidence type="ECO:0000313" key="11">
    <source>
        <dbReference type="Proteomes" id="UP001524502"/>
    </source>
</evidence>
<feature type="domain" description="Teneurin-like YD-shell" evidence="9">
    <location>
        <begin position="1991"/>
        <end position="2135"/>
    </location>
</feature>
<evidence type="ECO:0000256" key="2">
    <source>
        <dbReference type="ARBA" id="ARBA00022525"/>
    </source>
</evidence>
<feature type="domain" description="Teneurin-like YD-shell" evidence="9">
    <location>
        <begin position="2222"/>
        <end position="2412"/>
    </location>
</feature>
<feature type="signal peptide" evidence="6">
    <location>
        <begin position="1"/>
        <end position="34"/>
    </location>
</feature>
<feature type="compositionally biased region" description="Basic and acidic residues" evidence="5">
    <location>
        <begin position="2809"/>
        <end position="2819"/>
    </location>
</feature>
<dbReference type="Pfam" id="PF20148">
    <property type="entry name" value="DUF6531"/>
    <property type="match status" value="1"/>
</dbReference>
<keyword evidence="4" id="KW-0677">Repeat</keyword>
<dbReference type="InterPro" id="IPR006530">
    <property type="entry name" value="YD"/>
</dbReference>
<dbReference type="Pfam" id="PF25023">
    <property type="entry name" value="TEN_YD-shell"/>
    <property type="match status" value="6"/>
</dbReference>
<dbReference type="PANTHER" id="PTHR32305">
    <property type="match status" value="1"/>
</dbReference>
<feature type="region of interest" description="Disordered" evidence="5">
    <location>
        <begin position="2688"/>
        <end position="2717"/>
    </location>
</feature>
<evidence type="ECO:0000259" key="8">
    <source>
        <dbReference type="Pfam" id="PF24517"/>
    </source>
</evidence>
<feature type="domain" description="Teneurin-like YD-shell" evidence="9">
    <location>
        <begin position="1320"/>
        <end position="1477"/>
    </location>
</feature>
<dbReference type="Proteomes" id="UP001524502">
    <property type="component" value="Unassembled WGS sequence"/>
</dbReference>
<dbReference type="InterPro" id="IPR050708">
    <property type="entry name" value="T6SS_VgrG/RHS"/>
</dbReference>
<dbReference type="InterPro" id="IPR036779">
    <property type="entry name" value="LysM_dom_sf"/>
</dbReference>
<sequence length="3118" mass="347769">MSQLDKTKKMIKKSIAYILILLLLTGLIPQSVFATENSPEKIQEDIKKQSEEFDRRQKENQTKETTPSEEKETHQKADNETDISDVKKEKTTGVSVKREPTLDEELPEIDGTLVEESGNSATYQVGKNEYITRITDEPLTYKDENGKEKQVENDLVKAGDHYTNKAGSYDIHLPKEGSSIAIEQEDTSFKMAPDFGKLKDEVVLENAIRYNNVAKNIDLQYTTHGDYVKEDIILNKPAELKEFRYILEGRGLKYRIKDNQLQAYRNEQYSTVFTIDAPYMIDNAGEQSLGITLALTEEDGKQVLTVTPDQEWLSAPQRAYPVTIDPKINLTKSKLVCNMVENGVDTSGKGHAGPDVDHTGVSYLYAGYERGNMTGVPSITYKNTRSYLRIKYNFTKIQENATIKKAELKAFKYAGNPASGSKVYCDMVLDDWKSDSNRTWNTKPTNFKKIDDGQDVSGGDKWVTWNIKTAVKAWAKGDKNYGLVLRPEKEDQDAVCFSGPGNQHGEHKMYLDLNWTVPEEVDQDYPLKAPVINLRPLTSNPGNRQALKGVLADGVVRPELDVDYRLNNGQKGTYKGAEYGKVYPNSNLVKDQVSFEKGYTGYTDSNWQSHAFKSFSYATPYRVYAKASDDENTTPEGKSDEFIVYKFKKKDTLPYVAKFYGVKVKQLVKDNRPVDYLCYAGSTIFIRSPKKNKTKNYTREAKLSKKHRKALVKANLGRGKCAAFDLEPINTSLGNYYFESVDAENTEFNGDFALTRSYNSMGDQSSGIFGEGWNFEYEQNLTGDEDGSMTWKMGDGKEIIFPQSGTGWGSPDGYYMELKKIESSELENTYYEIRDLQEKKLYTFNSYGLLTKITDEKGLETKLELNEDGLIQKLTTGSGRVYHFAISEDGLATAITLPNGGVLSYGYNVDGYMTSYTNADGDQVSYYYDANGYMTSWTDGNGKKVVENTYDEYGRVLKQKDANGGVSDITYEDDETQITDAEGNESIYGFDEDYKTTDMEIAGTEAKQEYDEDYNLISQTDEEGNTIRYEYDQQGKVTKETRSDGASRQSRYDAEGNVIWEQDFNGNITESVYDADSNLLSQTGPTGIKVSYTYDGYGRMTSQTDGEGNTTHYTYDGLSKMTETDPKGNQTVSYYDAMGNLINEVDPEGVENKNMYTKGGKNSGTWQTGGAGETYGYDRTGNCTSITDSEGATTTFSYDAMGNMTCVKGPDGSMLSYTYDALGHKTSETDSRGNKTHYQYDKFGNLTEETDAQGNVKTYEYDGLSQLTKETNAKGGETVYEYDDNTGQIIKQTGPEGTEKFDYDSEGNLLSSVDGKGGKSAFSYDAIGNILTETQPSGLKIHYTYDKNRNLIQKTDSAGRTITFQYDELGNMVSETDELGNETQYIYDKAGKLIQETGPDGRTSKYEYDGAGNIIKETDAEGNVTKMTYDTLGNMTSQTDARGNVTRYTYDAMGNLRKTIDAVGNETNYTYNEAEMPVSETDRNGNTTRYEYDSLHQITKVIDPLGNAVTTTYDELGGEKRINSPDGGFEENTYDKYGNLIKTADKEGLITQYEYDKAGQLIREWDNAGNETAYAYDLSGNMISQTDSAGRTASYIYDAAGDLIKEISFDGDVTEYAYDKKGQLISTTDNAGNKTTFTYDCAGNVITETDQAKRTWTYAYDRLDQLKKETDPLGQTSSHTYDAAGNLIKTENPDGTAVSYLYDKLDQLTGEIDEAGNKNTYTYDREGQLIQETDKEGGSTEYLYDAAGNVISTKDANGAVTKTEYTKTGKIKEVIYPRGGKEAYTYDTHGNVLTEKSAAGAVTSYTYDKDDKLLRQKEPNGLLYEYAYDRAGRITEIKDSMGAQSGLTYDRKGNVSQEKRENGGVIRYNYDKLHQVTRIVNEKGAVTSYAYDEAGNLASELSPSGAKTSYTYDKLDRIKTIKESMLAKVEYTYDKAGNLTKVKQKDKNETYAYDNTGNQIRTVSPGGRTEEFSYDKNGEMTGERNGKGQQTKMAYDAMGRLRQTIDAKGNVTKTDYDEEGNLIKVTDPMGNSMSYGYDLGGRMVRVTDPLKNTTSYTYDDMDNLTAVTDAAGNSTRYKYDLHGNLTRVTTPEGKVEQFKYDVADRLISKTRPDGSRIKYNYDKLNSLVGKSYSDGSKGTVYGYDKAGNKISMKDESGKSKYTYDKLDRLKTVTDGQGKTISYYYDEYDRISKITYPDGRKVSYQYDLDDNLTKVSDSRGLTVKYRYDKNNNVISCSRSDGTVTTYKYDELDQLIQLVNRKGKKNLSSFSYTYDANGRITKETALQDSKKETRIYTYDKAGQLTGCAEKKGGKTEKTRYTYNSSGDKIAVTEGKETIVTRYNDDHQITSRTNKTTGETIRYTYDKNGNLIAKKENGEKTTYKYDAEDRLRAVSSGGQVLMSATYDGEDNKVFQMTRKIVSTEGSTGSTAAASLQADKEGEEDDESDSTAGKGNSEQGGTSGKASQSWFDPDIFGYGFIQGLAKSCANLNQGLAYGIGDKIRELWTGKTAYNTDGTANGTVAGDAGSDDPERIEDVIVPGAETDYLSTIVIPGTDPGTAVTYDLTYYVNDVNTEYAQTLMEYGKDGKVKAAYTYGNERLTADFTGEGAAYSGEQAGLSTYLYDGKGNVAQNMDSGAGTITRSLRYDVFGEITEGAEENDVLYGYNGEEHIQNVNLQYLRDRYYDPQTGSFVSQDDYLGETDDPITQNRYAYGDNDPVNNYDPSGNWSLKKLFNKGKRKAKQVGSAIKRGAGNAVNTLRSGYTSVKKKISSYNRRSSSKPPTPPKPPARTFKGRSKSTVPSYRSYNRKLTKSYHEYKKDTKNGKKFKKPKTSSSDGSGSKGDKSKKDKGKKASGKKKSYGCGGSGKKGGAAASTKGFLTGFVNYLKTKGKNWYKNADARAYKAFKTGGVDNWADYLTFGIVGAGKNYFKNNAARWKAFKKKPTVYNALNWLSFGTLDLGRTYLTSKPGSYAWWDSFFGIAGIIIGAKYVKGKGGKVRIRSHKAKTTVKVSKNKLKHIINEHKPGKYAQTLAHKPRQMVEDELNGGNHGKSFFPPKWSNETIEKAVNYGYKKAIKKGKVNGDYNFKYKGEIITIHFRKGEIQTAYGHYRYTYEDLLKMQGGK</sequence>
<keyword evidence="2" id="KW-0964">Secreted</keyword>
<dbReference type="InterPro" id="IPR055372">
    <property type="entry name" value="CBM96"/>
</dbReference>
<feature type="region of interest" description="Disordered" evidence="5">
    <location>
        <begin position="2762"/>
        <end position="2868"/>
    </location>
</feature>
<feature type="compositionally biased region" description="Basic residues" evidence="5">
    <location>
        <begin position="2843"/>
        <end position="2855"/>
    </location>
</feature>
<evidence type="ECO:0000313" key="10">
    <source>
        <dbReference type="EMBL" id="MCQ4637796.1"/>
    </source>
</evidence>
<feature type="domain" description="Carbohydrate-binding module family 96" evidence="8">
    <location>
        <begin position="383"/>
        <end position="498"/>
    </location>
</feature>
<protein>
    <submittedName>
        <fullName evidence="10">DUF6531 domain-containing protein</fullName>
    </submittedName>
</protein>
<name>A0ABT1RSF3_9FIRM</name>
<proteinExistence type="predicted"/>
<keyword evidence="3 6" id="KW-0732">Signal</keyword>
<feature type="domain" description="DUF6531" evidence="7">
    <location>
        <begin position="727"/>
        <end position="801"/>
    </location>
</feature>
<evidence type="ECO:0000256" key="1">
    <source>
        <dbReference type="ARBA" id="ARBA00004613"/>
    </source>
</evidence>
<keyword evidence="11" id="KW-1185">Reference proteome</keyword>
<evidence type="ECO:0000256" key="3">
    <source>
        <dbReference type="ARBA" id="ARBA00022729"/>
    </source>
</evidence>